<sequence length="241" mass="23907">MSALLWGLLASSSLIVGALLVMVRPLPQRVVALVMAFGAGVLISAVAYDLVQDAFEHSSGWVLLAGLTAGAVAFYAGDLLIDRLGGADRKRSTGAQAGGAGAAIAFGTVLDGVPESVVLGTTLAGGAGVSVAMLAAVFLSNLPEAMSATAGLLKSGTPARSVLLLWIGTTIVAGAASWAGWYFVGSAGGETVALVQAFAAGALLTMLTDTMVPEAYEFGGPSTGLVTVLGFSVAFGLSTLA</sequence>
<name>A0A2W2BXB9_9ACTN</name>
<feature type="transmembrane region" description="Helical" evidence="1">
    <location>
        <begin position="224"/>
        <end position="240"/>
    </location>
</feature>
<feature type="transmembrane region" description="Helical" evidence="1">
    <location>
        <begin position="60"/>
        <end position="81"/>
    </location>
</feature>
<keyword evidence="3" id="KW-1185">Reference proteome</keyword>
<feature type="transmembrane region" description="Helical" evidence="1">
    <location>
        <begin position="6"/>
        <end position="23"/>
    </location>
</feature>
<organism evidence="2 3">
    <name type="scientific">Jiangella anatolica</name>
    <dbReference type="NCBI Taxonomy" id="2670374"/>
    <lineage>
        <taxon>Bacteria</taxon>
        <taxon>Bacillati</taxon>
        <taxon>Actinomycetota</taxon>
        <taxon>Actinomycetes</taxon>
        <taxon>Jiangellales</taxon>
        <taxon>Jiangellaceae</taxon>
        <taxon>Jiangella</taxon>
    </lineage>
</organism>
<dbReference type="Proteomes" id="UP000248764">
    <property type="component" value="Unassembled WGS sequence"/>
</dbReference>
<dbReference type="AlphaFoldDB" id="A0A2W2BXB9"/>
<evidence type="ECO:0000313" key="3">
    <source>
        <dbReference type="Proteomes" id="UP000248764"/>
    </source>
</evidence>
<feature type="transmembrane region" description="Helical" evidence="1">
    <location>
        <begin position="30"/>
        <end position="48"/>
    </location>
</feature>
<keyword evidence="1" id="KW-0812">Transmembrane</keyword>
<dbReference type="EMBL" id="POTW01000094">
    <property type="protein sequence ID" value="PZF80277.1"/>
    <property type="molecule type" value="Genomic_DNA"/>
</dbReference>
<protein>
    <submittedName>
        <fullName evidence="2">ZIP family zinc transporter</fullName>
    </submittedName>
</protein>
<accession>A0A2W2BXB9</accession>
<reference evidence="2 3" key="1">
    <citation type="submission" date="2018-01" db="EMBL/GenBank/DDBJ databases">
        <title>Draft genome sequence of Jiangella sp. GTF31.</title>
        <authorList>
            <person name="Sahin N."/>
            <person name="Ay H."/>
            <person name="Saygin H."/>
        </authorList>
    </citation>
    <scope>NUCLEOTIDE SEQUENCE [LARGE SCALE GENOMIC DNA]</scope>
    <source>
        <strain evidence="2 3">GTF31</strain>
    </source>
</reference>
<evidence type="ECO:0000256" key="1">
    <source>
        <dbReference type="SAM" id="Phobius"/>
    </source>
</evidence>
<keyword evidence="1" id="KW-1133">Transmembrane helix</keyword>
<comment type="caution">
    <text evidence="2">The sequence shown here is derived from an EMBL/GenBank/DDBJ whole genome shotgun (WGS) entry which is preliminary data.</text>
</comment>
<feature type="transmembrane region" description="Helical" evidence="1">
    <location>
        <begin position="193"/>
        <end position="212"/>
    </location>
</feature>
<dbReference type="RefSeq" id="WP_111257728.1">
    <property type="nucleotide sequence ID" value="NZ_POTW01000094.1"/>
</dbReference>
<evidence type="ECO:0000313" key="2">
    <source>
        <dbReference type="EMBL" id="PZF80277.1"/>
    </source>
</evidence>
<feature type="transmembrane region" description="Helical" evidence="1">
    <location>
        <begin position="116"/>
        <end position="142"/>
    </location>
</feature>
<keyword evidence="1" id="KW-0472">Membrane</keyword>
<feature type="transmembrane region" description="Helical" evidence="1">
    <location>
        <begin position="163"/>
        <end position="181"/>
    </location>
</feature>
<gene>
    <name evidence="2" type="ORF">C1I92_26990</name>
</gene>
<proteinExistence type="predicted"/>